<evidence type="ECO:0000256" key="6">
    <source>
        <dbReference type="ARBA" id="ARBA00023239"/>
    </source>
</evidence>
<dbReference type="OMA" id="WRAAYHN"/>
<dbReference type="NCBIfam" id="TIGR00196">
    <property type="entry name" value="yjeF_cterm"/>
    <property type="match status" value="1"/>
</dbReference>
<proteinExistence type="inferred from homology"/>
<sequence length="294" mass="31831">MDENSIIALTKQLAPPLTNDKHKGQAGRIGVFGGSLEYTGAPYFAAIASLKVGADLSHVFCAREAAPVIKSYSPELIVHPLLDAPGAAAQIEPWLDRLHVVLIGPGLGREASTFKVIDEVVEMCKVRKKPLVIDADGLYYVSINPDVLREYPSPVILTPNVMEFTRLIGSNGEGNKKEQSGNFLALAKNITILCKGHDDEIFNREALVRVAGGGSGRRCGGQGDLLSGAVSTFLAWALEQLKPCDNRPLIAAFAACKLARACNARAFAKYGRSMTCSDMIHEIHPVFDELFERR</sequence>
<dbReference type="GO" id="GO:0047453">
    <property type="term" value="F:ATP-dependent NAD(P)H-hydrate dehydratase activity"/>
    <property type="evidence" value="ECO:0000318"/>
    <property type="project" value="GO_Central"/>
</dbReference>
<protein>
    <recommendedName>
        <fullName evidence="8">ATP-dependent (S)-NAD(P)H-hydrate dehydratase</fullName>
        <ecNumber evidence="8">4.2.1.93</ecNumber>
    </recommendedName>
    <alternativeName>
        <fullName evidence="8">ATP-dependent NAD(P)HX dehydratase</fullName>
    </alternativeName>
</protein>
<keyword evidence="11" id="KW-1185">Reference proteome</keyword>
<dbReference type="EC" id="4.2.1.93" evidence="8"/>
<dbReference type="PANTHER" id="PTHR12592:SF0">
    <property type="entry name" value="ATP-DEPENDENT (S)-NAD(P)H-HYDRATE DEHYDRATASE"/>
    <property type="match status" value="1"/>
</dbReference>
<dbReference type="InterPro" id="IPR000631">
    <property type="entry name" value="CARKD"/>
</dbReference>
<dbReference type="SUPFAM" id="SSF53613">
    <property type="entry name" value="Ribokinase-like"/>
    <property type="match status" value="1"/>
</dbReference>
<dbReference type="PROSITE" id="PS51383">
    <property type="entry name" value="YJEF_C_3"/>
    <property type="match status" value="1"/>
</dbReference>
<dbReference type="InterPro" id="IPR017953">
    <property type="entry name" value="Carbohydrate_kinase_pred_CS"/>
</dbReference>
<dbReference type="InParanoid" id="D2A165"/>
<reference evidence="10 11" key="1">
    <citation type="journal article" date="2008" name="Nature">
        <title>The genome of the model beetle and pest Tribolium castaneum.</title>
        <authorList>
            <consortium name="Tribolium Genome Sequencing Consortium"/>
            <person name="Richards S."/>
            <person name="Gibbs R.A."/>
            <person name="Weinstock G.M."/>
            <person name="Brown S.J."/>
            <person name="Denell R."/>
            <person name="Beeman R.W."/>
            <person name="Gibbs R."/>
            <person name="Beeman R.W."/>
            <person name="Brown S.J."/>
            <person name="Bucher G."/>
            <person name="Friedrich M."/>
            <person name="Grimmelikhuijzen C.J."/>
            <person name="Klingler M."/>
            <person name="Lorenzen M."/>
            <person name="Richards S."/>
            <person name="Roth S."/>
            <person name="Schroder R."/>
            <person name="Tautz D."/>
            <person name="Zdobnov E.M."/>
            <person name="Muzny D."/>
            <person name="Gibbs R.A."/>
            <person name="Weinstock G.M."/>
            <person name="Attaway T."/>
            <person name="Bell S."/>
            <person name="Buhay C.J."/>
            <person name="Chandrabose M.N."/>
            <person name="Chavez D."/>
            <person name="Clerk-Blankenburg K.P."/>
            <person name="Cree A."/>
            <person name="Dao M."/>
            <person name="Davis C."/>
            <person name="Chacko J."/>
            <person name="Dinh H."/>
            <person name="Dugan-Rocha S."/>
            <person name="Fowler G."/>
            <person name="Garner T.T."/>
            <person name="Garnes J."/>
            <person name="Gnirke A."/>
            <person name="Hawes A."/>
            <person name="Hernandez J."/>
            <person name="Hines S."/>
            <person name="Holder M."/>
            <person name="Hume J."/>
            <person name="Jhangiani S.N."/>
            <person name="Joshi V."/>
            <person name="Khan Z.M."/>
            <person name="Jackson L."/>
            <person name="Kovar C."/>
            <person name="Kowis A."/>
            <person name="Lee S."/>
            <person name="Lewis L.R."/>
            <person name="Margolis J."/>
            <person name="Morgan M."/>
            <person name="Nazareth L.V."/>
            <person name="Nguyen N."/>
            <person name="Okwuonu G."/>
            <person name="Parker D."/>
            <person name="Richards S."/>
            <person name="Ruiz S.J."/>
            <person name="Santibanez J."/>
            <person name="Savard J."/>
            <person name="Scherer S.E."/>
            <person name="Schneider B."/>
            <person name="Sodergren E."/>
            <person name="Tautz D."/>
            <person name="Vattahil S."/>
            <person name="Villasana D."/>
            <person name="White C.S."/>
            <person name="Wright R."/>
            <person name="Park Y."/>
            <person name="Beeman R.W."/>
            <person name="Lord J."/>
            <person name="Oppert B."/>
            <person name="Lorenzen M."/>
            <person name="Brown S."/>
            <person name="Wang L."/>
            <person name="Savard J."/>
            <person name="Tautz D."/>
            <person name="Richards S."/>
            <person name="Weinstock G."/>
            <person name="Gibbs R.A."/>
            <person name="Liu Y."/>
            <person name="Worley K."/>
            <person name="Weinstock G."/>
            <person name="Elsik C.G."/>
            <person name="Reese J.T."/>
            <person name="Elhaik E."/>
            <person name="Landan G."/>
            <person name="Graur D."/>
            <person name="Arensburger P."/>
            <person name="Atkinson P."/>
            <person name="Beeman R.W."/>
            <person name="Beidler J."/>
            <person name="Brown S.J."/>
            <person name="Demuth J.P."/>
            <person name="Drury D.W."/>
            <person name="Du Y.Z."/>
            <person name="Fujiwara H."/>
            <person name="Lorenzen M."/>
            <person name="Maselli V."/>
            <person name="Osanai M."/>
            <person name="Park Y."/>
            <person name="Robertson H.M."/>
            <person name="Tu Z."/>
            <person name="Wang J.J."/>
            <person name="Wang S."/>
            <person name="Richards S."/>
            <person name="Song H."/>
            <person name="Zhang L."/>
            <person name="Sodergren E."/>
            <person name="Werner D."/>
            <person name="Stanke M."/>
            <person name="Morgenstern B."/>
            <person name="Solovyev V."/>
            <person name="Kosarev P."/>
            <person name="Brown G."/>
            <person name="Chen H.C."/>
            <person name="Ermolaeva O."/>
            <person name="Hlavina W."/>
            <person name="Kapustin Y."/>
            <person name="Kiryutin B."/>
            <person name="Kitts P."/>
            <person name="Maglott D."/>
            <person name="Pruitt K."/>
            <person name="Sapojnikov V."/>
            <person name="Souvorov A."/>
            <person name="Mackey A.J."/>
            <person name="Waterhouse R.M."/>
            <person name="Wyder S."/>
            <person name="Zdobnov E.M."/>
            <person name="Zdobnov E.M."/>
            <person name="Wyder S."/>
            <person name="Kriventseva E.V."/>
            <person name="Kadowaki T."/>
            <person name="Bork P."/>
            <person name="Aranda M."/>
            <person name="Bao R."/>
            <person name="Beermann A."/>
            <person name="Berns N."/>
            <person name="Bolognesi R."/>
            <person name="Bonneton F."/>
            <person name="Bopp D."/>
            <person name="Brown S.J."/>
            <person name="Bucher G."/>
            <person name="Butts T."/>
            <person name="Chaumot A."/>
            <person name="Denell R.E."/>
            <person name="Ferrier D.E."/>
            <person name="Friedrich M."/>
            <person name="Gordon C.M."/>
            <person name="Jindra M."/>
            <person name="Klingler M."/>
            <person name="Lan Q."/>
            <person name="Lattorff H.M."/>
            <person name="Laudet V."/>
            <person name="von Levetsow C."/>
            <person name="Liu Z."/>
            <person name="Lutz R."/>
            <person name="Lynch J.A."/>
            <person name="da Fonseca R.N."/>
            <person name="Posnien N."/>
            <person name="Reuter R."/>
            <person name="Roth S."/>
            <person name="Savard J."/>
            <person name="Schinko J.B."/>
            <person name="Schmitt C."/>
            <person name="Schoppmeier M."/>
            <person name="Schroder R."/>
            <person name="Shippy T.D."/>
            <person name="Simonnet F."/>
            <person name="Marques-Souza H."/>
            <person name="Tautz D."/>
            <person name="Tomoyasu Y."/>
            <person name="Trauner J."/>
            <person name="Van der Zee M."/>
            <person name="Vervoort M."/>
            <person name="Wittkopp N."/>
            <person name="Wimmer E.A."/>
            <person name="Yang X."/>
            <person name="Jones A.K."/>
            <person name="Sattelle D.B."/>
            <person name="Ebert P.R."/>
            <person name="Nelson D."/>
            <person name="Scott J.G."/>
            <person name="Beeman R.W."/>
            <person name="Muthukrishnan S."/>
            <person name="Kramer K.J."/>
            <person name="Arakane Y."/>
            <person name="Beeman R.W."/>
            <person name="Zhu Q."/>
            <person name="Hogenkamp D."/>
            <person name="Dixit R."/>
            <person name="Oppert B."/>
            <person name="Jiang H."/>
            <person name="Zou Z."/>
            <person name="Marshall J."/>
            <person name="Elpidina E."/>
            <person name="Vinokurov K."/>
            <person name="Oppert C."/>
            <person name="Zou Z."/>
            <person name="Evans J."/>
            <person name="Lu Z."/>
            <person name="Zhao P."/>
            <person name="Sumathipala N."/>
            <person name="Altincicek B."/>
            <person name="Vilcinskas A."/>
            <person name="Williams M."/>
            <person name="Hultmark D."/>
            <person name="Hetru C."/>
            <person name="Jiang H."/>
            <person name="Grimmelikhuijzen C.J."/>
            <person name="Hauser F."/>
            <person name="Cazzamali G."/>
            <person name="Williamson M."/>
            <person name="Park Y."/>
            <person name="Li B."/>
            <person name="Tanaka Y."/>
            <person name="Predel R."/>
            <person name="Neupert S."/>
            <person name="Schachtner J."/>
            <person name="Verleyen P."/>
            <person name="Raible F."/>
            <person name="Bork P."/>
            <person name="Friedrich M."/>
            <person name="Walden K.K."/>
            <person name="Robertson H.M."/>
            <person name="Angeli S."/>
            <person name="Foret S."/>
            <person name="Bucher G."/>
            <person name="Schuetz S."/>
            <person name="Maleszka R."/>
            <person name="Wimmer E.A."/>
            <person name="Beeman R.W."/>
            <person name="Lorenzen M."/>
            <person name="Tomoyasu Y."/>
            <person name="Miller S.C."/>
            <person name="Grossmann D."/>
            <person name="Bucher G."/>
        </authorList>
    </citation>
    <scope>NUCLEOTIDE SEQUENCE [LARGE SCALE GENOMIC DNA]</scope>
    <source>
        <strain evidence="10 11">Georgia GA2</strain>
    </source>
</reference>
<name>D2A165_TRICA</name>
<dbReference type="STRING" id="7070.D2A165"/>
<dbReference type="AlphaFoldDB" id="D2A165"/>
<feature type="binding site" evidence="8">
    <location>
        <position position="224"/>
    </location>
    <ligand>
        <name>(6S)-NADPHX</name>
        <dbReference type="ChEBI" id="CHEBI:64076"/>
    </ligand>
</feature>
<keyword evidence="3 8" id="KW-0067">ATP-binding</keyword>
<evidence type="ECO:0000256" key="1">
    <source>
        <dbReference type="ARBA" id="ARBA00022553"/>
    </source>
</evidence>
<evidence type="ECO:0000256" key="7">
    <source>
        <dbReference type="ARBA" id="ARBA00047472"/>
    </source>
</evidence>
<keyword evidence="2 8" id="KW-0547">Nucleotide-binding</keyword>
<evidence type="ECO:0000256" key="8">
    <source>
        <dbReference type="HAMAP-Rule" id="MF_03157"/>
    </source>
</evidence>
<dbReference type="PROSITE" id="PS01049">
    <property type="entry name" value="YJEF_C_1"/>
    <property type="match status" value="1"/>
</dbReference>
<evidence type="ECO:0000259" key="9">
    <source>
        <dbReference type="PROSITE" id="PS51383"/>
    </source>
</evidence>
<organism evidence="10 11">
    <name type="scientific">Tribolium castaneum</name>
    <name type="common">Red flour beetle</name>
    <dbReference type="NCBI Taxonomy" id="7070"/>
    <lineage>
        <taxon>Eukaryota</taxon>
        <taxon>Metazoa</taxon>
        <taxon>Ecdysozoa</taxon>
        <taxon>Arthropoda</taxon>
        <taxon>Hexapoda</taxon>
        <taxon>Insecta</taxon>
        <taxon>Pterygota</taxon>
        <taxon>Neoptera</taxon>
        <taxon>Endopterygota</taxon>
        <taxon>Coleoptera</taxon>
        <taxon>Polyphaga</taxon>
        <taxon>Cucujiformia</taxon>
        <taxon>Tenebrionidae</taxon>
        <taxon>Tenebrionidae incertae sedis</taxon>
        <taxon>Tribolium</taxon>
    </lineage>
</organism>
<reference evidence="10 11" key="2">
    <citation type="journal article" date="2010" name="Nucleic Acids Res.">
        <title>BeetleBase in 2010: revisions to provide comprehensive genomic information for Tribolium castaneum.</title>
        <authorList>
            <person name="Kim H.S."/>
            <person name="Murphy T."/>
            <person name="Xia J."/>
            <person name="Caragea D."/>
            <person name="Park Y."/>
            <person name="Beeman R.W."/>
            <person name="Lorenzen M.D."/>
            <person name="Butcher S."/>
            <person name="Manak J.R."/>
            <person name="Brown S.J."/>
        </authorList>
    </citation>
    <scope>GENOME REANNOTATION</scope>
    <source>
        <strain evidence="10 11">Georgia GA2</strain>
    </source>
</reference>
<feature type="binding site" evidence="8">
    <location>
        <begin position="160"/>
        <end position="166"/>
    </location>
    <ligand>
        <name>(6S)-NADPHX</name>
        <dbReference type="ChEBI" id="CHEBI:64076"/>
    </ligand>
</feature>
<dbReference type="FunFam" id="3.40.1190.20:FF:000023">
    <property type="entry name" value="ATP-dependent (S)-NAD(P)H-hydrate dehydratase"/>
    <property type="match status" value="1"/>
</dbReference>
<dbReference type="PANTHER" id="PTHR12592">
    <property type="entry name" value="ATP-DEPENDENT (S)-NAD(P)H-HYDRATE DEHYDRATASE FAMILY MEMBER"/>
    <property type="match status" value="1"/>
</dbReference>
<feature type="domain" description="YjeF C-terminal" evidence="9">
    <location>
        <begin position="6"/>
        <end position="290"/>
    </location>
</feature>
<evidence type="ECO:0000256" key="5">
    <source>
        <dbReference type="ARBA" id="ARBA00023027"/>
    </source>
</evidence>
<keyword evidence="4" id="KW-0521">NADP</keyword>
<dbReference type="GO" id="GO:0046496">
    <property type="term" value="P:nicotinamide nucleotide metabolic process"/>
    <property type="evidence" value="ECO:0007669"/>
    <property type="project" value="UniProtKB-UniRule"/>
</dbReference>
<feature type="binding site" evidence="8">
    <location>
        <begin position="214"/>
        <end position="223"/>
    </location>
    <ligand>
        <name>ATP</name>
        <dbReference type="ChEBI" id="CHEBI:30616"/>
    </ligand>
</feature>
<comment type="cofactor">
    <cofactor evidence="8">
        <name>Mg(2+)</name>
        <dbReference type="ChEBI" id="CHEBI:18420"/>
    </cofactor>
</comment>
<feature type="binding site" evidence="8">
    <location>
        <begin position="195"/>
        <end position="199"/>
    </location>
    <ligand>
        <name>ATP</name>
        <dbReference type="ChEBI" id="CHEBI:30616"/>
    </ligand>
</feature>
<dbReference type="GO" id="GO:0005524">
    <property type="term" value="F:ATP binding"/>
    <property type="evidence" value="ECO:0007669"/>
    <property type="project" value="UniProtKB-KW"/>
</dbReference>
<dbReference type="Gene3D" id="3.40.1190.20">
    <property type="match status" value="1"/>
</dbReference>
<feature type="binding site" evidence="8">
    <location>
        <position position="106"/>
    </location>
    <ligand>
        <name>(6S)-NADPHX</name>
        <dbReference type="ChEBI" id="CHEBI:64076"/>
    </ligand>
</feature>
<dbReference type="FunCoup" id="D2A165">
    <property type="interactions" value="212"/>
</dbReference>
<comment type="catalytic activity">
    <reaction evidence="8">
        <text>(6S)-NADHX + ATP = ADP + phosphate + NADH + H(+)</text>
        <dbReference type="Rhea" id="RHEA:19017"/>
        <dbReference type="ChEBI" id="CHEBI:15378"/>
        <dbReference type="ChEBI" id="CHEBI:30616"/>
        <dbReference type="ChEBI" id="CHEBI:43474"/>
        <dbReference type="ChEBI" id="CHEBI:57945"/>
        <dbReference type="ChEBI" id="CHEBI:64074"/>
        <dbReference type="ChEBI" id="CHEBI:456216"/>
        <dbReference type="EC" id="4.2.1.93"/>
    </reaction>
</comment>
<dbReference type="InterPro" id="IPR029056">
    <property type="entry name" value="Ribokinase-like"/>
</dbReference>
<comment type="function">
    <text evidence="8">Catalyzes the dehydration of the S-form of NAD(P)HX at the expense of ATP, which is converted to ADP. Together with NAD(P)HX epimerase, which catalyzes the epimerization of the S- and R-forms, the enzyme allows the repair of both epimers of NAD(P)HX, a damaged form of NAD(P)H that is a result of enzymatic or heat-dependent hydration.</text>
</comment>
<evidence type="ECO:0000313" key="11">
    <source>
        <dbReference type="Proteomes" id="UP000007266"/>
    </source>
</evidence>
<dbReference type="GO" id="GO:0110051">
    <property type="term" value="P:metabolite repair"/>
    <property type="evidence" value="ECO:0000318"/>
    <property type="project" value="GO_Central"/>
</dbReference>
<evidence type="ECO:0000256" key="2">
    <source>
        <dbReference type="ARBA" id="ARBA00022741"/>
    </source>
</evidence>
<dbReference type="Proteomes" id="UP000007266">
    <property type="component" value="Linkage group 4"/>
</dbReference>
<comment type="similarity">
    <text evidence="8">Belongs to the NnrD/CARKD family.</text>
</comment>
<evidence type="ECO:0000313" key="10">
    <source>
        <dbReference type="EMBL" id="EFA02619.2"/>
    </source>
</evidence>
<accession>D2A165</accession>
<dbReference type="CDD" id="cd01171">
    <property type="entry name" value="YXKO-related"/>
    <property type="match status" value="1"/>
</dbReference>
<dbReference type="EMBL" id="KQ971338">
    <property type="protein sequence ID" value="EFA02619.2"/>
    <property type="molecule type" value="Genomic_DNA"/>
</dbReference>
<dbReference type="HOGENOM" id="CLU_030651_3_0_1"/>
<dbReference type="HAMAP" id="MF_01965">
    <property type="entry name" value="NADHX_dehydratase"/>
    <property type="match status" value="1"/>
</dbReference>
<dbReference type="Pfam" id="PF01256">
    <property type="entry name" value="Carb_kinase"/>
    <property type="match status" value="1"/>
</dbReference>
<keyword evidence="5 8" id="KW-0520">NAD</keyword>
<dbReference type="eggNOG" id="KOG3974">
    <property type="taxonomic scope" value="Eukaryota"/>
</dbReference>
<keyword evidence="6 8" id="KW-0456">Lyase</keyword>
<keyword evidence="1 8" id="KW-0597">Phosphoprotein</keyword>
<evidence type="ECO:0000256" key="4">
    <source>
        <dbReference type="ARBA" id="ARBA00022857"/>
    </source>
</evidence>
<evidence type="ECO:0000256" key="3">
    <source>
        <dbReference type="ARBA" id="ARBA00022840"/>
    </source>
</evidence>
<gene>
    <name evidence="10" type="primary">AUGUSTUS-3.0.2_08339</name>
    <name evidence="10" type="ORF">TcasGA2_TC008339</name>
</gene>
<comment type="catalytic activity">
    <reaction evidence="7 8">
        <text>(6S)-NADPHX + ATP = ADP + phosphate + NADPH + H(+)</text>
        <dbReference type="Rhea" id="RHEA:32231"/>
        <dbReference type="ChEBI" id="CHEBI:15378"/>
        <dbReference type="ChEBI" id="CHEBI:30616"/>
        <dbReference type="ChEBI" id="CHEBI:43474"/>
        <dbReference type="ChEBI" id="CHEBI:57783"/>
        <dbReference type="ChEBI" id="CHEBI:64076"/>
        <dbReference type="ChEBI" id="CHEBI:456216"/>
        <dbReference type="EC" id="4.2.1.93"/>
    </reaction>
</comment>